<evidence type="ECO:0000313" key="3">
    <source>
        <dbReference type="Proteomes" id="UP000410984"/>
    </source>
</evidence>
<evidence type="ECO:0000259" key="1">
    <source>
        <dbReference type="PROSITE" id="PS51729"/>
    </source>
</evidence>
<name>A0A509ECK7_9HYPH</name>
<dbReference type="OrthoDB" id="9800945at2"/>
<dbReference type="InterPro" id="IPR016181">
    <property type="entry name" value="Acyl_CoA_acyltransferase"/>
</dbReference>
<accession>A0A509ECK7</accession>
<dbReference type="PROSITE" id="PS51729">
    <property type="entry name" value="GNAT_YJDJ"/>
    <property type="match status" value="1"/>
</dbReference>
<reference evidence="2 3" key="1">
    <citation type="submission" date="2019-06" db="EMBL/GenBank/DDBJ databases">
        <authorList>
            <person name="Rodrigo-Torres L."/>
            <person name="Arahal R. D."/>
            <person name="Lucena T."/>
        </authorList>
    </citation>
    <scope>NUCLEOTIDE SEQUENCE [LARGE SCALE GENOMIC DNA]</scope>
    <source>
        <strain evidence="2 3">SB0023/3</strain>
    </source>
</reference>
<gene>
    <name evidence="2" type="ORF">MET9862_02599</name>
</gene>
<keyword evidence="3" id="KW-1185">Reference proteome</keyword>
<feature type="domain" description="N-acetyltransferase" evidence="1">
    <location>
        <begin position="2"/>
        <end position="87"/>
    </location>
</feature>
<sequence>MRDNAERQRFELDVDGQIVFADYERQPGLLVIRYVYAPPALRGTGAASRLMGLVAGRAREEERRIVALCGYARGWLARSRTHRDLLA</sequence>
<dbReference type="SUPFAM" id="SSF55729">
    <property type="entry name" value="Acyl-CoA N-acyltransferases (Nat)"/>
    <property type="match status" value="1"/>
</dbReference>
<evidence type="ECO:0000313" key="2">
    <source>
        <dbReference type="EMBL" id="VUD72006.1"/>
    </source>
</evidence>
<dbReference type="AlphaFoldDB" id="A0A509ECK7"/>
<dbReference type="EMBL" id="CABFPH010000032">
    <property type="protein sequence ID" value="VUD72006.1"/>
    <property type="molecule type" value="Genomic_DNA"/>
</dbReference>
<proteinExistence type="predicted"/>
<dbReference type="Proteomes" id="UP000410984">
    <property type="component" value="Unassembled WGS sequence"/>
</dbReference>
<dbReference type="Pfam" id="PF14542">
    <property type="entry name" value="Acetyltransf_CG"/>
    <property type="match status" value="1"/>
</dbReference>
<dbReference type="Gene3D" id="3.40.630.30">
    <property type="match status" value="1"/>
</dbReference>
<dbReference type="RefSeq" id="WP_142583368.1">
    <property type="nucleotide sequence ID" value="NZ_CABFPH010000032.1"/>
</dbReference>
<organism evidence="2 3">
    <name type="scientific">Methylobacterium symbioticum</name>
    <dbReference type="NCBI Taxonomy" id="2584084"/>
    <lineage>
        <taxon>Bacteria</taxon>
        <taxon>Pseudomonadati</taxon>
        <taxon>Pseudomonadota</taxon>
        <taxon>Alphaproteobacteria</taxon>
        <taxon>Hyphomicrobiales</taxon>
        <taxon>Methylobacteriaceae</taxon>
        <taxon>Methylobacterium</taxon>
    </lineage>
</organism>
<protein>
    <recommendedName>
        <fullName evidence="1">N-acetyltransferase domain-containing protein</fullName>
    </recommendedName>
</protein>
<dbReference type="InterPro" id="IPR031165">
    <property type="entry name" value="GNAT_YJDJ"/>
</dbReference>